<sequence>MEHLTLQMLVVFVGLLANIGLYCFVSMRYGSWVGPITAWFAIEIPAVFIFELAYLSMATNPGSVLGYVVIYSAYFLFALSFVLAYVYSSVPSALVKSFRFRPATKLAAATLLFVAVFLYLPIFKLLAQNGFSPRDVYVVTRTGFGLAYFGSIVAANLFLVVMLFLPVSRWLKIVSFVFCVFFAYLHGSKGHVFVCFFILLQYFWAVRGLRIGIVRFSLFGLIAVVVAVVLFFLMANGIGFDQIISLMVGYSDYARNAVMLVDSLKDFHYGGVFLEDNLYTRLPRLIFESKPKDFGAFGLAKQFFPDSFYLDQGVPSFGLGVFYADFWIFILPVLGVAGAWSGFFAKVFFSRVRVYKSPSDFVMLCFFCGIGFIPVGGGYLLFEHFFLAVVLFVLCSISALRIMPRKFLR</sequence>
<feature type="transmembrane region" description="Helical" evidence="1">
    <location>
        <begin position="361"/>
        <end position="379"/>
    </location>
</feature>
<evidence type="ECO:0000256" key="1">
    <source>
        <dbReference type="SAM" id="Phobius"/>
    </source>
</evidence>
<feature type="transmembrane region" description="Helical" evidence="1">
    <location>
        <begin position="106"/>
        <end position="126"/>
    </location>
</feature>
<dbReference type="Proteomes" id="UP001410394">
    <property type="component" value="Unassembled WGS sequence"/>
</dbReference>
<protein>
    <recommendedName>
        <fullName evidence="4">Oligosaccharide repeat unit polymerase</fullName>
    </recommendedName>
</protein>
<feature type="transmembrane region" description="Helical" evidence="1">
    <location>
        <begin position="170"/>
        <end position="185"/>
    </location>
</feature>
<keyword evidence="1" id="KW-0472">Membrane</keyword>
<feature type="transmembrane region" description="Helical" evidence="1">
    <location>
        <begin position="37"/>
        <end position="58"/>
    </location>
</feature>
<evidence type="ECO:0000313" key="3">
    <source>
        <dbReference type="Proteomes" id="UP001410394"/>
    </source>
</evidence>
<keyword evidence="1" id="KW-0812">Transmembrane</keyword>
<evidence type="ECO:0008006" key="4">
    <source>
        <dbReference type="Google" id="ProtNLM"/>
    </source>
</evidence>
<feature type="transmembrane region" description="Helical" evidence="1">
    <location>
        <begin position="326"/>
        <end position="349"/>
    </location>
</feature>
<keyword evidence="3" id="KW-1185">Reference proteome</keyword>
<gene>
    <name evidence="2" type="ORF">ABDB84_18415</name>
</gene>
<feature type="transmembrane region" description="Helical" evidence="1">
    <location>
        <begin position="216"/>
        <end position="238"/>
    </location>
</feature>
<feature type="transmembrane region" description="Helical" evidence="1">
    <location>
        <begin position="6"/>
        <end position="25"/>
    </location>
</feature>
<accession>A0ABU9Z373</accession>
<dbReference type="EMBL" id="JBDIVE010000014">
    <property type="protein sequence ID" value="MEN3070464.1"/>
    <property type="molecule type" value="Genomic_DNA"/>
</dbReference>
<reference evidence="2 3" key="1">
    <citation type="journal article" date="2018" name="Int. J. Syst. Evol. Microbiol.">
        <title>Uliginosibacterium sediminicola sp. nov., isolated from freshwater sediment.</title>
        <authorList>
            <person name="Hwang W.M."/>
            <person name="Kim S.M."/>
            <person name="Kang K."/>
            <person name="Ahn T.Y."/>
        </authorList>
    </citation>
    <scope>NUCLEOTIDE SEQUENCE [LARGE SCALE GENOMIC DNA]</scope>
    <source>
        <strain evidence="2 3">M1-21</strain>
    </source>
</reference>
<feature type="transmembrane region" description="Helical" evidence="1">
    <location>
        <begin position="146"/>
        <end position="165"/>
    </location>
</feature>
<feature type="transmembrane region" description="Helical" evidence="1">
    <location>
        <begin position="64"/>
        <end position="86"/>
    </location>
</feature>
<proteinExistence type="predicted"/>
<comment type="caution">
    <text evidence="2">The sequence shown here is derived from an EMBL/GenBank/DDBJ whole genome shotgun (WGS) entry which is preliminary data.</text>
</comment>
<feature type="transmembrane region" description="Helical" evidence="1">
    <location>
        <begin position="191"/>
        <end position="209"/>
    </location>
</feature>
<organism evidence="2 3">
    <name type="scientific">Uliginosibacterium sediminicola</name>
    <dbReference type="NCBI Taxonomy" id="2024550"/>
    <lineage>
        <taxon>Bacteria</taxon>
        <taxon>Pseudomonadati</taxon>
        <taxon>Pseudomonadota</taxon>
        <taxon>Betaproteobacteria</taxon>
        <taxon>Rhodocyclales</taxon>
        <taxon>Zoogloeaceae</taxon>
        <taxon>Uliginosibacterium</taxon>
    </lineage>
</organism>
<name>A0ABU9Z373_9RHOO</name>
<dbReference type="RefSeq" id="WP_345921243.1">
    <property type="nucleotide sequence ID" value="NZ_JBDIVE010000014.1"/>
</dbReference>
<feature type="transmembrane region" description="Helical" evidence="1">
    <location>
        <begin position="385"/>
        <end position="403"/>
    </location>
</feature>
<keyword evidence="1" id="KW-1133">Transmembrane helix</keyword>
<evidence type="ECO:0000313" key="2">
    <source>
        <dbReference type="EMBL" id="MEN3070464.1"/>
    </source>
</evidence>